<comment type="caution">
    <text evidence="1">The sequence shown here is derived from an EMBL/GenBank/DDBJ whole genome shotgun (WGS) entry which is preliminary data.</text>
</comment>
<evidence type="ECO:0000313" key="2">
    <source>
        <dbReference type="Proteomes" id="UP000309038"/>
    </source>
</evidence>
<evidence type="ECO:0000313" key="1">
    <source>
        <dbReference type="EMBL" id="THG97719.1"/>
    </source>
</evidence>
<gene>
    <name evidence="1" type="ORF">EW026_g4322</name>
</gene>
<dbReference type="EMBL" id="SGPJ01000152">
    <property type="protein sequence ID" value="THG97719.1"/>
    <property type="molecule type" value="Genomic_DNA"/>
</dbReference>
<name>A0A4S4KM01_9APHY</name>
<accession>A0A4S4KM01</accession>
<dbReference type="Proteomes" id="UP000309038">
    <property type="component" value="Unassembled WGS sequence"/>
</dbReference>
<organism evidence="1 2">
    <name type="scientific">Hermanssonia centrifuga</name>
    <dbReference type="NCBI Taxonomy" id="98765"/>
    <lineage>
        <taxon>Eukaryota</taxon>
        <taxon>Fungi</taxon>
        <taxon>Dikarya</taxon>
        <taxon>Basidiomycota</taxon>
        <taxon>Agaricomycotina</taxon>
        <taxon>Agaricomycetes</taxon>
        <taxon>Polyporales</taxon>
        <taxon>Meruliaceae</taxon>
        <taxon>Hermanssonia</taxon>
    </lineage>
</organism>
<reference evidence="1 2" key="1">
    <citation type="submission" date="2019-02" db="EMBL/GenBank/DDBJ databases">
        <title>Genome sequencing of the rare red list fungi Phlebia centrifuga.</title>
        <authorList>
            <person name="Buettner E."/>
            <person name="Kellner H."/>
        </authorList>
    </citation>
    <scope>NUCLEOTIDE SEQUENCE [LARGE SCALE GENOMIC DNA]</scope>
    <source>
        <strain evidence="1 2">DSM 108282</strain>
    </source>
</reference>
<dbReference type="AlphaFoldDB" id="A0A4S4KM01"/>
<proteinExistence type="predicted"/>
<keyword evidence="2" id="KW-1185">Reference proteome</keyword>
<protein>
    <submittedName>
        <fullName evidence="1">Uncharacterized protein</fullName>
    </submittedName>
</protein>
<sequence>MCSVTTNTVRAAPGIINCTRSAKSTSKAAHEYANGGAHVRRFVLIQDTEKLAYEGTNNITYLTGAVIIKDTSTFTSEDSLKAMLNQRVT</sequence>